<evidence type="ECO:0000256" key="4">
    <source>
        <dbReference type="ARBA" id="ARBA00022833"/>
    </source>
</evidence>
<organism evidence="8 9">
    <name type="scientific">Urochloa decumbens</name>
    <dbReference type="NCBI Taxonomy" id="240449"/>
    <lineage>
        <taxon>Eukaryota</taxon>
        <taxon>Viridiplantae</taxon>
        <taxon>Streptophyta</taxon>
        <taxon>Embryophyta</taxon>
        <taxon>Tracheophyta</taxon>
        <taxon>Spermatophyta</taxon>
        <taxon>Magnoliopsida</taxon>
        <taxon>Liliopsida</taxon>
        <taxon>Poales</taxon>
        <taxon>Poaceae</taxon>
        <taxon>PACMAD clade</taxon>
        <taxon>Panicoideae</taxon>
        <taxon>Panicodae</taxon>
        <taxon>Paniceae</taxon>
        <taxon>Melinidinae</taxon>
        <taxon>Urochloa</taxon>
    </lineage>
</organism>
<proteinExistence type="predicted"/>
<dbReference type="SUPFAM" id="SSF57850">
    <property type="entry name" value="RING/U-box"/>
    <property type="match status" value="1"/>
</dbReference>
<name>A0ABC9G4W3_9POAL</name>
<dbReference type="PANTHER" id="PTHR46151:SF13">
    <property type="entry name" value="RING-TYPE DOMAIN-CONTAINING PROTEIN"/>
    <property type="match status" value="1"/>
</dbReference>
<gene>
    <name evidence="8" type="ORF">URODEC1_LOCUS111976</name>
</gene>
<evidence type="ECO:0000256" key="3">
    <source>
        <dbReference type="ARBA" id="ARBA00022771"/>
    </source>
</evidence>
<evidence type="ECO:0000313" key="8">
    <source>
        <dbReference type="EMBL" id="CAL5087077.1"/>
    </source>
</evidence>
<dbReference type="Gene3D" id="3.30.40.10">
    <property type="entry name" value="Zinc/RING finger domain, C3HC4 (zinc finger)"/>
    <property type="match status" value="1"/>
</dbReference>
<evidence type="ECO:0000256" key="2">
    <source>
        <dbReference type="ARBA" id="ARBA00022723"/>
    </source>
</evidence>
<dbReference type="Proteomes" id="UP001497457">
    <property type="component" value="Chromosome 8b"/>
</dbReference>
<feature type="domain" description="RING-type" evidence="7">
    <location>
        <begin position="240"/>
        <end position="282"/>
    </location>
</feature>
<dbReference type="EMBL" id="OZ075118">
    <property type="protein sequence ID" value="CAL5087077.1"/>
    <property type="molecule type" value="Genomic_DNA"/>
</dbReference>
<protein>
    <recommendedName>
        <fullName evidence="7">RING-type domain-containing protein</fullName>
    </recommendedName>
</protein>
<reference evidence="9" key="1">
    <citation type="submission" date="2024-06" db="EMBL/GenBank/DDBJ databases">
        <authorList>
            <person name="Ryan C."/>
        </authorList>
    </citation>
    <scope>NUCLEOTIDE SEQUENCE [LARGE SCALE GENOMIC DNA]</scope>
</reference>
<dbReference type="CDD" id="cd16461">
    <property type="entry name" value="RING-H2_EL5-like"/>
    <property type="match status" value="1"/>
</dbReference>
<accession>A0ABC9G4W3</accession>
<dbReference type="GO" id="GO:0016020">
    <property type="term" value="C:membrane"/>
    <property type="evidence" value="ECO:0007669"/>
    <property type="project" value="UniProtKB-SubCell"/>
</dbReference>
<dbReference type="AlphaFoldDB" id="A0ABC9G4W3"/>
<dbReference type="Pfam" id="PF13639">
    <property type="entry name" value="zf-RING_2"/>
    <property type="match status" value="1"/>
</dbReference>
<evidence type="ECO:0000313" key="9">
    <source>
        <dbReference type="Proteomes" id="UP001497457"/>
    </source>
</evidence>
<reference evidence="8 9" key="2">
    <citation type="submission" date="2024-10" db="EMBL/GenBank/DDBJ databases">
        <authorList>
            <person name="Ryan C."/>
        </authorList>
    </citation>
    <scope>NUCLEOTIDE SEQUENCE [LARGE SCALE GENOMIC DNA]</scope>
</reference>
<evidence type="ECO:0000259" key="7">
    <source>
        <dbReference type="PROSITE" id="PS50089"/>
    </source>
</evidence>
<evidence type="ECO:0000256" key="6">
    <source>
        <dbReference type="PROSITE-ProRule" id="PRU00175"/>
    </source>
</evidence>
<dbReference type="GO" id="GO:0008270">
    <property type="term" value="F:zinc ion binding"/>
    <property type="evidence" value="ECO:0007669"/>
    <property type="project" value="UniProtKB-KW"/>
</dbReference>
<keyword evidence="2" id="KW-0479">Metal-binding</keyword>
<dbReference type="PANTHER" id="PTHR46151">
    <property type="entry name" value="NEP1-INTERACTING PROTEIN-LIKE 2"/>
    <property type="match status" value="1"/>
</dbReference>
<keyword evidence="3 6" id="KW-0863">Zinc-finger</keyword>
<dbReference type="InterPro" id="IPR001841">
    <property type="entry name" value="Znf_RING"/>
</dbReference>
<dbReference type="PROSITE" id="PS50089">
    <property type="entry name" value="ZF_RING_2"/>
    <property type="match status" value="1"/>
</dbReference>
<keyword evidence="9" id="KW-1185">Reference proteome</keyword>
<sequence length="285" mass="29435">MDTAPLAVTGSWLRPATTDSAARHGSPAGVRGGGGLGSLAAGAAESLARGLVTCVFATGQPPVRPQFLSSPFRGMARGWLQGCDRVAVLPYLGSHRFVDIFGAAVGTVLGAITGGLLGLATETGVVRGTGIGGITGALVSMEVVDSYLAMCRSDEPAIWSVVYLDVIWSLLTGRLVREKVDPAVLSAVESQMSAVAAPERHGDGGADIFETGVAAEGLTRAAIDALPVVRLAECGELVACSVCLQEFEAGESARSLPVCRHTFHLPCIDGWLLRHASCPLCRRAV</sequence>
<keyword evidence="4" id="KW-0862">Zinc</keyword>
<evidence type="ECO:0000256" key="5">
    <source>
        <dbReference type="ARBA" id="ARBA00023136"/>
    </source>
</evidence>
<dbReference type="InterPro" id="IPR013083">
    <property type="entry name" value="Znf_RING/FYVE/PHD"/>
</dbReference>
<evidence type="ECO:0000256" key="1">
    <source>
        <dbReference type="ARBA" id="ARBA00004370"/>
    </source>
</evidence>
<keyword evidence="5" id="KW-0472">Membrane</keyword>
<comment type="subcellular location">
    <subcellularLocation>
        <location evidence="1">Membrane</location>
    </subcellularLocation>
</comment>
<dbReference type="SMART" id="SM00184">
    <property type="entry name" value="RING"/>
    <property type="match status" value="1"/>
</dbReference>